<keyword evidence="7 8" id="KW-0472">Membrane</keyword>
<evidence type="ECO:0000256" key="7">
    <source>
        <dbReference type="ARBA" id="ARBA00023136"/>
    </source>
</evidence>
<dbReference type="PANTHER" id="PTHR34979:SF1">
    <property type="entry name" value="INNER MEMBRANE PROTEIN YGAZ"/>
    <property type="match status" value="1"/>
</dbReference>
<keyword evidence="4" id="KW-1003">Cell membrane</keyword>
<sequence>MSVKLDNREQSRSRVQDVRAAARDTVPVAMGYLPLGSAYGILLTHSGIPWYWAPISCLLVFAGSMQFLSVSLLSTAAALPQVALATLAVNFRHVFYGLSFPLDRIRSRPARAYGVFALTDETYSLVAARADGELSGRRITYIQLLSHAYWTGSCTLGALAAYALPAGLKGLDFALTALFVVLAQESIYRQRNLLSVVMGLSASLITAPLMRDNFLAMAIGIFFVMLIVSYLTQRRSRG</sequence>
<evidence type="ECO:0000256" key="8">
    <source>
        <dbReference type="SAM" id="Phobius"/>
    </source>
</evidence>
<keyword evidence="10" id="KW-1185">Reference proteome</keyword>
<accession>A0A941ARD1</accession>
<evidence type="ECO:0000256" key="4">
    <source>
        <dbReference type="ARBA" id="ARBA00022475"/>
    </source>
</evidence>
<evidence type="ECO:0000256" key="6">
    <source>
        <dbReference type="ARBA" id="ARBA00022989"/>
    </source>
</evidence>
<dbReference type="AlphaFoldDB" id="A0A941ARD1"/>
<keyword evidence="3" id="KW-0813">Transport</keyword>
<name>A0A941ARD1_9ACTN</name>
<reference evidence="9" key="1">
    <citation type="submission" date="2021-02" db="EMBL/GenBank/DDBJ databases">
        <title>Draft genome sequence of Microbispora sp. RL4-1S isolated from rice leaves in Thailand.</title>
        <authorList>
            <person name="Muangham S."/>
            <person name="Duangmal K."/>
        </authorList>
    </citation>
    <scope>NUCLEOTIDE SEQUENCE</scope>
    <source>
        <strain evidence="9">RL4-1S</strain>
    </source>
</reference>
<dbReference type="GO" id="GO:0005886">
    <property type="term" value="C:plasma membrane"/>
    <property type="evidence" value="ECO:0007669"/>
    <property type="project" value="UniProtKB-SubCell"/>
</dbReference>
<organism evidence="9 10">
    <name type="scientific">Microbispora oryzae</name>
    <dbReference type="NCBI Taxonomy" id="2806554"/>
    <lineage>
        <taxon>Bacteria</taxon>
        <taxon>Bacillati</taxon>
        <taxon>Actinomycetota</taxon>
        <taxon>Actinomycetes</taxon>
        <taxon>Streptosporangiales</taxon>
        <taxon>Streptosporangiaceae</taxon>
        <taxon>Microbispora</taxon>
    </lineage>
</organism>
<evidence type="ECO:0000256" key="1">
    <source>
        <dbReference type="ARBA" id="ARBA00004651"/>
    </source>
</evidence>
<feature type="transmembrane region" description="Helical" evidence="8">
    <location>
        <begin position="48"/>
        <end position="70"/>
    </location>
</feature>
<proteinExistence type="inferred from homology"/>
<dbReference type="Pfam" id="PF03591">
    <property type="entry name" value="AzlC"/>
    <property type="match status" value="1"/>
</dbReference>
<evidence type="ECO:0000313" key="9">
    <source>
        <dbReference type="EMBL" id="MBP2705869.1"/>
    </source>
</evidence>
<feature type="transmembrane region" description="Helical" evidence="8">
    <location>
        <begin position="193"/>
        <end position="209"/>
    </location>
</feature>
<protein>
    <submittedName>
        <fullName evidence="9">AzlC family ABC transporter permease</fullName>
    </submittedName>
</protein>
<comment type="subcellular location">
    <subcellularLocation>
        <location evidence="1">Cell membrane</location>
        <topology evidence="1">Multi-pass membrane protein</topology>
    </subcellularLocation>
</comment>
<feature type="transmembrane region" description="Helical" evidence="8">
    <location>
        <begin position="215"/>
        <end position="232"/>
    </location>
</feature>
<dbReference type="PANTHER" id="PTHR34979">
    <property type="entry name" value="INNER MEMBRANE PROTEIN YGAZ"/>
    <property type="match status" value="1"/>
</dbReference>
<dbReference type="GO" id="GO:1903785">
    <property type="term" value="P:L-valine transmembrane transport"/>
    <property type="evidence" value="ECO:0007669"/>
    <property type="project" value="TreeGrafter"/>
</dbReference>
<dbReference type="InterPro" id="IPR011606">
    <property type="entry name" value="Brnchd-chn_aa_trnsp_permease"/>
</dbReference>
<dbReference type="Proteomes" id="UP000674234">
    <property type="component" value="Unassembled WGS sequence"/>
</dbReference>
<dbReference type="RefSeq" id="WP_210157126.1">
    <property type="nucleotide sequence ID" value="NZ_JAFCNB010000009.1"/>
</dbReference>
<evidence type="ECO:0000256" key="3">
    <source>
        <dbReference type="ARBA" id="ARBA00022448"/>
    </source>
</evidence>
<evidence type="ECO:0000256" key="2">
    <source>
        <dbReference type="ARBA" id="ARBA00010735"/>
    </source>
</evidence>
<keyword evidence="6 8" id="KW-1133">Transmembrane helix</keyword>
<evidence type="ECO:0000256" key="5">
    <source>
        <dbReference type="ARBA" id="ARBA00022692"/>
    </source>
</evidence>
<comment type="similarity">
    <text evidence="2">Belongs to the AzlC family.</text>
</comment>
<keyword evidence="5 8" id="KW-0812">Transmembrane</keyword>
<evidence type="ECO:0000313" key="10">
    <source>
        <dbReference type="Proteomes" id="UP000674234"/>
    </source>
</evidence>
<feature type="transmembrane region" description="Helical" evidence="8">
    <location>
        <begin position="159"/>
        <end position="181"/>
    </location>
</feature>
<gene>
    <name evidence="9" type="ORF">JOL79_18830</name>
</gene>
<comment type="caution">
    <text evidence="9">The sequence shown here is derived from an EMBL/GenBank/DDBJ whole genome shotgun (WGS) entry which is preliminary data.</text>
</comment>
<dbReference type="EMBL" id="JAFCNB010000009">
    <property type="protein sequence ID" value="MBP2705869.1"/>
    <property type="molecule type" value="Genomic_DNA"/>
</dbReference>